<feature type="region of interest" description="Disordered" evidence="1">
    <location>
        <begin position="365"/>
        <end position="396"/>
    </location>
</feature>
<dbReference type="EMBL" id="BQKY01000007">
    <property type="protein sequence ID" value="GJN90863.1"/>
    <property type="molecule type" value="Genomic_DNA"/>
</dbReference>
<feature type="compositionally biased region" description="Basic and acidic residues" evidence="1">
    <location>
        <begin position="386"/>
        <end position="396"/>
    </location>
</feature>
<accession>A0AAV5GQB6</accession>
<proteinExistence type="predicted"/>
<evidence type="ECO:0000313" key="2">
    <source>
        <dbReference type="EMBL" id="GJN90863.1"/>
    </source>
</evidence>
<dbReference type="AlphaFoldDB" id="A0AAV5GQB6"/>
<gene>
    <name evidence="2" type="ORF">Rhopal_003877-T1</name>
</gene>
<keyword evidence="3" id="KW-1185">Reference proteome</keyword>
<comment type="caution">
    <text evidence="2">The sequence shown here is derived from an EMBL/GenBank/DDBJ whole genome shotgun (WGS) entry which is preliminary data.</text>
</comment>
<dbReference type="Proteomes" id="UP001342314">
    <property type="component" value="Unassembled WGS sequence"/>
</dbReference>
<evidence type="ECO:0000256" key="1">
    <source>
        <dbReference type="SAM" id="MobiDB-lite"/>
    </source>
</evidence>
<feature type="region of interest" description="Disordered" evidence="1">
    <location>
        <begin position="479"/>
        <end position="524"/>
    </location>
</feature>
<feature type="compositionally biased region" description="Acidic residues" evidence="1">
    <location>
        <begin position="481"/>
        <end position="512"/>
    </location>
</feature>
<name>A0AAV5GQB6_9BASI</name>
<reference evidence="2 3" key="1">
    <citation type="submission" date="2021-12" db="EMBL/GenBank/DDBJ databases">
        <title>High titer production of polyol ester of fatty acids by Rhodotorula paludigena BS15 towards product separation-free biomass refinery.</title>
        <authorList>
            <person name="Mano J."/>
            <person name="Ono H."/>
            <person name="Tanaka T."/>
            <person name="Naito K."/>
            <person name="Sushida H."/>
            <person name="Ike M."/>
            <person name="Tokuyasu K."/>
            <person name="Kitaoka M."/>
        </authorList>
    </citation>
    <scope>NUCLEOTIDE SEQUENCE [LARGE SCALE GENOMIC DNA]</scope>
    <source>
        <strain evidence="2 3">BS15</strain>
    </source>
</reference>
<evidence type="ECO:0000313" key="3">
    <source>
        <dbReference type="Proteomes" id="UP001342314"/>
    </source>
</evidence>
<evidence type="ECO:0008006" key="4">
    <source>
        <dbReference type="Google" id="ProtNLM"/>
    </source>
</evidence>
<organism evidence="2 3">
    <name type="scientific">Rhodotorula paludigena</name>
    <dbReference type="NCBI Taxonomy" id="86838"/>
    <lineage>
        <taxon>Eukaryota</taxon>
        <taxon>Fungi</taxon>
        <taxon>Dikarya</taxon>
        <taxon>Basidiomycota</taxon>
        <taxon>Pucciniomycotina</taxon>
        <taxon>Microbotryomycetes</taxon>
        <taxon>Sporidiobolales</taxon>
        <taxon>Sporidiobolaceae</taxon>
        <taxon>Rhodotorula</taxon>
    </lineage>
</organism>
<protein>
    <recommendedName>
        <fullName evidence="4">Proteophosphoglycan ppg4</fullName>
    </recommendedName>
</protein>
<sequence>MRGRNEASTIPLSIGTASGASALSSAQQLPAPLRELVQLRTQADAALHAPALRRELADGTAGPNAAQARDSLVAVVHAAEGWQAKCKSSGKVSAEDDARGEYCLAFALSRIGEFDGTSPADLPARLEDSLAHFQRAADLLALPQPPEIEAVPSVTRPQDPKRQGGAVDLPPVSAWVAEMLAEWARAQTTLAFSSVMAQGDGQAVVQEDRLASLLDLACRRNVQALFTPIDPLTPPEEATSASANTVMGNARLIRDLSSLLPFSRQPTHWSRRLAWATHVADVRFVAASMSANKLVDAASAHAQVLQNSKISPAERREVKRVVEKTLRRIAPFERTQGNVLLWLGRVMLDAVGALYLGRSEGFQEERRRRDDSSDTFGAEDEDQEQDGQKNDVPENDLVRETRQVLIRAAALFENAYASILRSPRSSRRKRLELRLLRRLEATYCDLEHLDNSTPEVVELRSQRIERAVFINDRLVALGDTGGDDEMAESDQEEADEEMAEEEADEDSDEEEERLARQFGRQRIV</sequence>